<name>A0A0A8YXQ2_ARUDO</name>
<organism evidence="1">
    <name type="scientific">Arundo donax</name>
    <name type="common">Giant reed</name>
    <name type="synonym">Donax arundinaceus</name>
    <dbReference type="NCBI Taxonomy" id="35708"/>
    <lineage>
        <taxon>Eukaryota</taxon>
        <taxon>Viridiplantae</taxon>
        <taxon>Streptophyta</taxon>
        <taxon>Embryophyta</taxon>
        <taxon>Tracheophyta</taxon>
        <taxon>Spermatophyta</taxon>
        <taxon>Magnoliopsida</taxon>
        <taxon>Liliopsida</taxon>
        <taxon>Poales</taxon>
        <taxon>Poaceae</taxon>
        <taxon>PACMAD clade</taxon>
        <taxon>Arundinoideae</taxon>
        <taxon>Arundineae</taxon>
        <taxon>Arundo</taxon>
    </lineage>
</organism>
<proteinExistence type="predicted"/>
<dbReference type="AlphaFoldDB" id="A0A0A8YXQ2"/>
<evidence type="ECO:0000313" key="1">
    <source>
        <dbReference type="EMBL" id="JAD29260.1"/>
    </source>
</evidence>
<accession>A0A0A8YXQ2</accession>
<dbReference type="EMBL" id="GBRH01268635">
    <property type="protein sequence ID" value="JAD29260.1"/>
    <property type="molecule type" value="Transcribed_RNA"/>
</dbReference>
<protein>
    <submittedName>
        <fullName evidence="1">Uncharacterized protein</fullName>
    </submittedName>
</protein>
<reference evidence="1" key="1">
    <citation type="submission" date="2014-09" db="EMBL/GenBank/DDBJ databases">
        <authorList>
            <person name="Magalhaes I.L.F."/>
            <person name="Oliveira U."/>
            <person name="Santos F.R."/>
            <person name="Vidigal T.H.D.A."/>
            <person name="Brescovit A.D."/>
            <person name="Santos A.J."/>
        </authorList>
    </citation>
    <scope>NUCLEOTIDE SEQUENCE</scope>
    <source>
        <tissue evidence="1">Shoot tissue taken approximately 20 cm above the soil surface</tissue>
    </source>
</reference>
<reference evidence="1" key="2">
    <citation type="journal article" date="2015" name="Data Brief">
        <title>Shoot transcriptome of the giant reed, Arundo donax.</title>
        <authorList>
            <person name="Barrero R.A."/>
            <person name="Guerrero F.D."/>
            <person name="Moolhuijzen P."/>
            <person name="Goolsby J.A."/>
            <person name="Tidwell J."/>
            <person name="Bellgard S.E."/>
            <person name="Bellgard M.I."/>
        </authorList>
    </citation>
    <scope>NUCLEOTIDE SEQUENCE</scope>
    <source>
        <tissue evidence="1">Shoot tissue taken approximately 20 cm above the soil surface</tissue>
    </source>
</reference>
<sequence>MKEANMRSNWNEESIVDHEAVIKQLKDENSSLKERQMLEVLYPVYMKLRAQTYKITSCLNSTLFFCG</sequence>